<proteinExistence type="predicted"/>
<name>A0A9J6FN09_HAELO</name>
<dbReference type="GO" id="GO:0004601">
    <property type="term" value="F:peroxidase activity"/>
    <property type="evidence" value="ECO:0007669"/>
    <property type="project" value="UniProtKB-KW"/>
</dbReference>
<feature type="transmembrane region" description="Helical" evidence="3">
    <location>
        <begin position="813"/>
        <end position="832"/>
    </location>
</feature>
<dbReference type="PRINTS" id="PR00457">
    <property type="entry name" value="ANPEROXIDASE"/>
</dbReference>
<evidence type="ECO:0000256" key="2">
    <source>
        <dbReference type="PIRSR" id="PIRSR619791-2"/>
    </source>
</evidence>
<dbReference type="GO" id="GO:0020037">
    <property type="term" value="F:heme binding"/>
    <property type="evidence" value="ECO:0007669"/>
    <property type="project" value="InterPro"/>
</dbReference>
<evidence type="ECO:0000256" key="3">
    <source>
        <dbReference type="SAM" id="Phobius"/>
    </source>
</evidence>
<dbReference type="InterPro" id="IPR008506">
    <property type="entry name" value="SND2/TMEM208"/>
</dbReference>
<gene>
    <name evidence="4" type="ORF">HPB48_019472</name>
</gene>
<dbReference type="GO" id="GO:0046872">
    <property type="term" value="F:metal ion binding"/>
    <property type="evidence" value="ECO:0007669"/>
    <property type="project" value="UniProtKB-KW"/>
</dbReference>
<dbReference type="CDD" id="cd09823">
    <property type="entry name" value="peroxinectin_like"/>
    <property type="match status" value="1"/>
</dbReference>
<feature type="binding site" description="axial binding residue" evidence="2">
    <location>
        <position position="467"/>
    </location>
    <ligand>
        <name>heme b</name>
        <dbReference type="ChEBI" id="CHEBI:60344"/>
    </ligand>
    <ligandPart>
        <name>Fe</name>
        <dbReference type="ChEBI" id="CHEBI:18248"/>
    </ligandPart>
</feature>
<feature type="transmembrane region" description="Helical" evidence="3">
    <location>
        <begin position="732"/>
        <end position="753"/>
    </location>
</feature>
<dbReference type="InterPro" id="IPR019791">
    <property type="entry name" value="Haem_peroxidase_animal"/>
</dbReference>
<dbReference type="PANTHER" id="PTHR11475">
    <property type="entry name" value="OXIDASE/PEROXIDASE"/>
    <property type="match status" value="1"/>
</dbReference>
<evidence type="ECO:0008006" key="6">
    <source>
        <dbReference type="Google" id="ProtNLM"/>
    </source>
</evidence>
<evidence type="ECO:0000313" key="4">
    <source>
        <dbReference type="EMBL" id="KAH9363396.1"/>
    </source>
</evidence>
<keyword evidence="3" id="KW-0472">Membrane</keyword>
<keyword evidence="2" id="KW-0479">Metal-binding</keyword>
<dbReference type="Pfam" id="PF03098">
    <property type="entry name" value="An_peroxidase"/>
    <property type="match status" value="1"/>
</dbReference>
<keyword evidence="1" id="KW-0560">Oxidoreductase</keyword>
<feature type="transmembrane region" description="Helical" evidence="3">
    <location>
        <begin position="12"/>
        <end position="28"/>
    </location>
</feature>
<dbReference type="Gene3D" id="1.10.640.10">
    <property type="entry name" value="Haem peroxidase domain superfamily, animal type"/>
    <property type="match status" value="1"/>
</dbReference>
<dbReference type="PANTHER" id="PTHR11475:SF143">
    <property type="entry name" value="PUTATIVE-RELATED"/>
    <property type="match status" value="1"/>
</dbReference>
<dbReference type="VEuPathDB" id="VectorBase:HLOH_054038"/>
<dbReference type="PROSITE" id="PS50292">
    <property type="entry name" value="PEROXIDASE_3"/>
    <property type="match status" value="1"/>
</dbReference>
<dbReference type="GO" id="GO:0006979">
    <property type="term" value="P:response to oxidative stress"/>
    <property type="evidence" value="ECO:0007669"/>
    <property type="project" value="InterPro"/>
</dbReference>
<dbReference type="OrthoDB" id="823504at2759"/>
<evidence type="ECO:0000313" key="5">
    <source>
        <dbReference type="Proteomes" id="UP000821853"/>
    </source>
</evidence>
<keyword evidence="3" id="KW-0812">Transmembrane</keyword>
<accession>A0A9J6FN09</accession>
<dbReference type="Pfam" id="PF05620">
    <property type="entry name" value="TMEM208_SND2"/>
    <property type="match status" value="1"/>
</dbReference>
<keyword evidence="3" id="KW-1133">Transmembrane helix</keyword>
<sequence>MHGRHLTGKARWLLLLLIAEVVVVRWVHTSRSSDARMLKDMAQKAMKNLHAQQKRAVPHHPKGNSLKGHKGGCPRASMMHMDSGWSWNGLQSLQTLVPGDALLGVAQRECTVDVGAGCDPSSPYRRSNGACNNLANPRWGMAGICMSRLLTPAYQDGVSAPRVAKSGQELPNARLLSQLVHPDRRLPSPHFSHMLMQLGQFIDHDLALAPLEGADETDEINNLGNPNNPVDCCTPDRWVLPHCYSIAVPEGDTFFAPLGQTCLNMPRSAPCSCQLGPREQTDSLTSYLDGSQIYGSSEEDTARLRLFQFGLLKTQSLEGEELLPQSFRPESDRCSSLETGEICFRAGDERVNEHPALTSMHTVWLRQHNRIARRLSQAQLPVGRREALPGGEVRHPRSPRTLALLNPMRIVNAQYQHIVYSEWLPPILGPDAMIRYSLVPTGRSRYAPDVDATISNEFAAAAFRLGHTLIDGVFERIDVDSQRSPYELQDFYFFPFYLYHGDMDNIIRGLLRRPGQHYDSFITVGVTQHLYRLRNDSYGLDLIALNLQRGRDHGLRPYVDYLQFCTGYTATTFEDLLRYTPAHVVQLYSTLYDDVTDIDLFTGGITETSVQGGLVGPTFACILGNTFRNLKFGDRFYYEHEGQAGSFAPEQVQEIRKTSLAQILCENCYSLSTVQAKTMFRPDLAEPTSQLPHPQVFCWTRRSEGKASMAAHKRKQATKGQKQIVEDNKQTIKFYAIMAIAAPASNLLAHLVLWRDSLTLAYALLFLFSAMVYGGCVQTMRYMARASYSDSGQLLDGGMDLGMGGMAEHLKDLIILTAAVQTLSLFSTYAWFLWLSAPGYACYSFWVNFLGPWFFQPPPPEMDEKKQKKLERKARRL</sequence>
<protein>
    <recommendedName>
        <fullName evidence="6">Transmembrane protein 208</fullName>
    </recommendedName>
</protein>
<keyword evidence="1" id="KW-0575">Peroxidase</keyword>
<dbReference type="EMBL" id="JABSTR010000002">
    <property type="protein sequence ID" value="KAH9363396.1"/>
    <property type="molecule type" value="Genomic_DNA"/>
</dbReference>
<keyword evidence="5" id="KW-1185">Reference proteome</keyword>
<evidence type="ECO:0000256" key="1">
    <source>
        <dbReference type="ARBA" id="ARBA00022559"/>
    </source>
</evidence>
<dbReference type="AlphaFoldDB" id="A0A9J6FN09"/>
<reference evidence="4 5" key="1">
    <citation type="journal article" date="2020" name="Cell">
        <title>Large-Scale Comparative Analyses of Tick Genomes Elucidate Their Genetic Diversity and Vector Capacities.</title>
        <authorList>
            <consortium name="Tick Genome and Microbiome Consortium (TIGMIC)"/>
            <person name="Jia N."/>
            <person name="Wang J."/>
            <person name="Shi W."/>
            <person name="Du L."/>
            <person name="Sun Y."/>
            <person name="Zhan W."/>
            <person name="Jiang J.F."/>
            <person name="Wang Q."/>
            <person name="Zhang B."/>
            <person name="Ji P."/>
            <person name="Bell-Sakyi L."/>
            <person name="Cui X.M."/>
            <person name="Yuan T.T."/>
            <person name="Jiang B.G."/>
            <person name="Yang W.F."/>
            <person name="Lam T.T."/>
            <person name="Chang Q.C."/>
            <person name="Ding S.J."/>
            <person name="Wang X.J."/>
            <person name="Zhu J.G."/>
            <person name="Ruan X.D."/>
            <person name="Zhao L."/>
            <person name="Wei J.T."/>
            <person name="Ye R.Z."/>
            <person name="Que T.C."/>
            <person name="Du C.H."/>
            <person name="Zhou Y.H."/>
            <person name="Cheng J.X."/>
            <person name="Dai P.F."/>
            <person name="Guo W.B."/>
            <person name="Han X.H."/>
            <person name="Huang E.J."/>
            <person name="Li L.F."/>
            <person name="Wei W."/>
            <person name="Gao Y.C."/>
            <person name="Liu J.Z."/>
            <person name="Shao H.Z."/>
            <person name="Wang X."/>
            <person name="Wang C.C."/>
            <person name="Yang T.C."/>
            <person name="Huo Q.B."/>
            <person name="Li W."/>
            <person name="Chen H.Y."/>
            <person name="Chen S.E."/>
            <person name="Zhou L.G."/>
            <person name="Ni X.B."/>
            <person name="Tian J.H."/>
            <person name="Sheng Y."/>
            <person name="Liu T."/>
            <person name="Pan Y.S."/>
            <person name="Xia L.Y."/>
            <person name="Li J."/>
            <person name="Zhao F."/>
            <person name="Cao W.C."/>
        </authorList>
    </citation>
    <scope>NUCLEOTIDE SEQUENCE [LARGE SCALE GENOMIC DNA]</scope>
    <source>
        <strain evidence="4">HaeL-2018</strain>
    </source>
</reference>
<feature type="transmembrane region" description="Helical" evidence="3">
    <location>
        <begin position="759"/>
        <end position="777"/>
    </location>
</feature>
<dbReference type="Proteomes" id="UP000821853">
    <property type="component" value="Chromosome 10"/>
</dbReference>
<dbReference type="InterPro" id="IPR010255">
    <property type="entry name" value="Haem_peroxidase_sf"/>
</dbReference>
<keyword evidence="2" id="KW-0349">Heme</keyword>
<dbReference type="SUPFAM" id="SSF48113">
    <property type="entry name" value="Heme-dependent peroxidases"/>
    <property type="match status" value="1"/>
</dbReference>
<dbReference type="OMA" id="HFSHMLM"/>
<organism evidence="4 5">
    <name type="scientific">Haemaphysalis longicornis</name>
    <name type="common">Bush tick</name>
    <dbReference type="NCBI Taxonomy" id="44386"/>
    <lineage>
        <taxon>Eukaryota</taxon>
        <taxon>Metazoa</taxon>
        <taxon>Ecdysozoa</taxon>
        <taxon>Arthropoda</taxon>
        <taxon>Chelicerata</taxon>
        <taxon>Arachnida</taxon>
        <taxon>Acari</taxon>
        <taxon>Parasitiformes</taxon>
        <taxon>Ixodida</taxon>
        <taxon>Ixodoidea</taxon>
        <taxon>Ixodidae</taxon>
        <taxon>Haemaphysalinae</taxon>
        <taxon>Haemaphysalis</taxon>
    </lineage>
</organism>
<comment type="caution">
    <text evidence="4">The sequence shown here is derived from an EMBL/GenBank/DDBJ whole genome shotgun (WGS) entry which is preliminary data.</text>
</comment>
<keyword evidence="2" id="KW-0408">Iron</keyword>
<dbReference type="InterPro" id="IPR037120">
    <property type="entry name" value="Haem_peroxidase_sf_animal"/>
</dbReference>